<keyword evidence="7" id="KW-0443">Lipid metabolism</keyword>
<dbReference type="PANTHER" id="PTHR14269:SF62">
    <property type="entry name" value="CDP-DIACYLGLYCEROL--GLYCEROL-3-PHOSPHATE 3-PHOSPHATIDYLTRANSFERASE 1, CHLOROPLASTIC"/>
    <property type="match status" value="1"/>
</dbReference>
<dbReference type="InterPro" id="IPR004570">
    <property type="entry name" value="Phosphatidylglycerol_P_synth"/>
</dbReference>
<keyword evidence="9" id="KW-0594">Phospholipid biosynthesis</keyword>
<keyword evidence="4 12" id="KW-0808">Transferase</keyword>
<dbReference type="Gene3D" id="1.20.120.1760">
    <property type="match status" value="1"/>
</dbReference>
<keyword evidence="3" id="KW-0444">Lipid biosynthesis</keyword>
<dbReference type="InterPro" id="IPR000462">
    <property type="entry name" value="CDP-OH_P_trans"/>
</dbReference>
<evidence type="ECO:0000256" key="10">
    <source>
        <dbReference type="ARBA" id="ARBA00023264"/>
    </source>
</evidence>
<evidence type="ECO:0000256" key="9">
    <source>
        <dbReference type="ARBA" id="ARBA00023209"/>
    </source>
</evidence>
<evidence type="ECO:0000256" key="12">
    <source>
        <dbReference type="RuleBase" id="RU003750"/>
    </source>
</evidence>
<gene>
    <name evidence="13" type="primary">pgsA</name>
    <name evidence="13" type="ORF">CP520_03245</name>
</gene>
<dbReference type="Pfam" id="PF01066">
    <property type="entry name" value="CDP-OH_P_transf"/>
    <property type="match status" value="1"/>
</dbReference>
<evidence type="ECO:0000256" key="2">
    <source>
        <dbReference type="ARBA" id="ARBA00010441"/>
    </source>
</evidence>
<evidence type="ECO:0000256" key="1">
    <source>
        <dbReference type="ARBA" id="ARBA00004141"/>
    </source>
</evidence>
<dbReference type="RefSeq" id="WP_096863015.1">
    <property type="nucleotide sequence ID" value="NZ_CP023668.1"/>
</dbReference>
<dbReference type="NCBIfam" id="TIGR00560">
    <property type="entry name" value="pgsA"/>
    <property type="match status" value="1"/>
</dbReference>
<evidence type="ECO:0000256" key="7">
    <source>
        <dbReference type="ARBA" id="ARBA00023098"/>
    </source>
</evidence>
<keyword evidence="5" id="KW-0812">Transmembrane</keyword>
<dbReference type="PIRSF" id="PIRSF000847">
    <property type="entry name" value="Phos_ph_gly_syn"/>
    <property type="match status" value="1"/>
</dbReference>
<name>A0A291ISR0_9MOLU</name>
<dbReference type="Proteomes" id="UP000232227">
    <property type="component" value="Chromosome"/>
</dbReference>
<organism evidence="13 14">
    <name type="scientific">Mesoplasma lactucae ATCC 49193</name>
    <dbReference type="NCBI Taxonomy" id="81460"/>
    <lineage>
        <taxon>Bacteria</taxon>
        <taxon>Bacillati</taxon>
        <taxon>Mycoplasmatota</taxon>
        <taxon>Mollicutes</taxon>
        <taxon>Entomoplasmatales</taxon>
        <taxon>Entomoplasmataceae</taxon>
        <taxon>Mesoplasma</taxon>
    </lineage>
</organism>
<comment type="similarity">
    <text evidence="2 12">Belongs to the CDP-alcohol phosphatidyltransferase class-I family.</text>
</comment>
<reference evidence="13 14" key="1">
    <citation type="submission" date="2017-09" db="EMBL/GenBank/DDBJ databases">
        <title>SPAdes assembly of the Mesoplasma lactucae genome.</title>
        <authorList>
            <person name="Knight T.F."/>
            <person name="Rubinstein R."/>
            <person name="Citino T."/>
        </authorList>
    </citation>
    <scope>NUCLEOTIDE SEQUENCE [LARGE SCALE GENOMIC DNA]</scope>
    <source>
        <strain evidence="13 14">831-C4</strain>
    </source>
</reference>
<dbReference type="InterPro" id="IPR050324">
    <property type="entry name" value="CDP-alcohol_PTase-I"/>
</dbReference>
<dbReference type="GO" id="GO:0008444">
    <property type="term" value="F:CDP-diacylglycerol-glycerol-3-phosphate 3-phosphatidyltransferase activity"/>
    <property type="evidence" value="ECO:0007669"/>
    <property type="project" value="UniProtKB-UniRule"/>
</dbReference>
<comment type="subcellular location">
    <subcellularLocation>
        <location evidence="1">Membrane</location>
        <topology evidence="1">Multi-pass membrane protein</topology>
    </subcellularLocation>
</comment>
<sequence length="227" mass="26025">MRMNWPNRLTLLRLLLVPVVVALILVSYYAEINSGTGVWKWYFQSGDYQLPKLMMAAGIVFIVASFTDFLDGYLARKYNQVTDFGKFFDPIADKLLVNSVLILFAVTKMLPVWMTLILILRDIFVDFIRMTLAKKNVTLAAGIYGKLKTVFQMVGLSLLFFVNYTYFELSSNAGLSSEYGWMNQVVMIPMYLATFFSIFSGCVYFKNGYKYLFKDGEKQNGTKKSTK</sequence>
<evidence type="ECO:0000256" key="8">
    <source>
        <dbReference type="ARBA" id="ARBA00023136"/>
    </source>
</evidence>
<dbReference type="EMBL" id="CP023668">
    <property type="protein sequence ID" value="ATG97727.1"/>
    <property type="molecule type" value="Genomic_DNA"/>
</dbReference>
<dbReference type="GO" id="GO:0016020">
    <property type="term" value="C:membrane"/>
    <property type="evidence" value="ECO:0007669"/>
    <property type="project" value="UniProtKB-SubCell"/>
</dbReference>
<dbReference type="InterPro" id="IPR043130">
    <property type="entry name" value="CDP-OH_PTrfase_TM_dom"/>
</dbReference>
<dbReference type="OrthoDB" id="9796672at2"/>
<evidence type="ECO:0000256" key="11">
    <source>
        <dbReference type="NCBIfam" id="TIGR00560"/>
    </source>
</evidence>
<protein>
    <recommendedName>
        <fullName evidence="11">CDP-diacylglycerol--glycerol-3-phosphate 3-phosphatidyltransferase</fullName>
        <ecNumber evidence="11">2.7.8.5</ecNumber>
    </recommendedName>
</protein>
<evidence type="ECO:0000256" key="4">
    <source>
        <dbReference type="ARBA" id="ARBA00022679"/>
    </source>
</evidence>
<evidence type="ECO:0000256" key="5">
    <source>
        <dbReference type="ARBA" id="ARBA00022692"/>
    </source>
</evidence>
<evidence type="ECO:0000256" key="6">
    <source>
        <dbReference type="ARBA" id="ARBA00022989"/>
    </source>
</evidence>
<evidence type="ECO:0000313" key="14">
    <source>
        <dbReference type="Proteomes" id="UP000232227"/>
    </source>
</evidence>
<evidence type="ECO:0000313" key="13">
    <source>
        <dbReference type="EMBL" id="ATG97727.1"/>
    </source>
</evidence>
<keyword evidence="10" id="KW-1208">Phospholipid metabolism</keyword>
<dbReference type="EC" id="2.7.8.5" evidence="11"/>
<keyword evidence="6" id="KW-1133">Transmembrane helix</keyword>
<evidence type="ECO:0000256" key="3">
    <source>
        <dbReference type="ARBA" id="ARBA00022516"/>
    </source>
</evidence>
<dbReference type="KEGG" id="mlac:CP520_03245"/>
<dbReference type="AlphaFoldDB" id="A0A291ISR0"/>
<proteinExistence type="inferred from homology"/>
<dbReference type="PROSITE" id="PS00379">
    <property type="entry name" value="CDP_ALCOHOL_P_TRANSF"/>
    <property type="match status" value="1"/>
</dbReference>
<accession>A0A291ISR0</accession>
<dbReference type="InterPro" id="IPR048254">
    <property type="entry name" value="CDP_ALCOHOL_P_TRANSF_CS"/>
</dbReference>
<dbReference type="GO" id="GO:0046474">
    <property type="term" value="P:glycerophospholipid biosynthetic process"/>
    <property type="evidence" value="ECO:0007669"/>
    <property type="project" value="TreeGrafter"/>
</dbReference>
<keyword evidence="8" id="KW-0472">Membrane</keyword>
<dbReference type="PANTHER" id="PTHR14269">
    <property type="entry name" value="CDP-DIACYLGLYCEROL--GLYCEROL-3-PHOSPHATE 3-PHOSPHATIDYLTRANSFERASE-RELATED"/>
    <property type="match status" value="1"/>
</dbReference>
<keyword evidence="14" id="KW-1185">Reference proteome</keyword>